<sequence length="173" mass="19256">MNPNPMKNVLAIILLLLSSLLVKAQDRKPQAQPDSMIKIMPIEGRRHDEYVYTIGGKVQTREDVMIRLMAYAPSAIEINKTKINHTWTYITAGGVVLSSIGAAIEFGNNNKYATETMGTINGIPTPIYQKHSLTSAYVFTGLATGFLIANIINFTRAAKHSRKALKVYNQRFE</sequence>
<keyword evidence="4" id="KW-1185">Reference proteome</keyword>
<feature type="signal peptide" evidence="2">
    <location>
        <begin position="1"/>
        <end position="24"/>
    </location>
</feature>
<proteinExistence type="predicted"/>
<accession>A0A562TUF2</accession>
<evidence type="ECO:0000313" key="3">
    <source>
        <dbReference type="EMBL" id="TWI97251.1"/>
    </source>
</evidence>
<evidence type="ECO:0000256" key="1">
    <source>
        <dbReference type="SAM" id="Phobius"/>
    </source>
</evidence>
<dbReference type="RefSeq" id="WP_144914849.1">
    <property type="nucleotide sequence ID" value="NZ_VLLI01000011.1"/>
</dbReference>
<dbReference type="AlphaFoldDB" id="A0A562TUF2"/>
<feature type="chain" id="PRO_5022103303" evidence="2">
    <location>
        <begin position="25"/>
        <end position="173"/>
    </location>
</feature>
<reference evidence="3 4" key="1">
    <citation type="submission" date="2019-07" db="EMBL/GenBank/DDBJ databases">
        <title>Genomic Encyclopedia of Archaeal and Bacterial Type Strains, Phase II (KMG-II): from individual species to whole genera.</title>
        <authorList>
            <person name="Goeker M."/>
        </authorList>
    </citation>
    <scope>NUCLEOTIDE SEQUENCE [LARGE SCALE GENOMIC DNA]</scope>
    <source>
        <strain evidence="3 4">ATCC BAA-1854</strain>
    </source>
</reference>
<organism evidence="3 4">
    <name type="scientific">Mucilaginibacter frigoritolerans</name>
    <dbReference type="NCBI Taxonomy" id="652788"/>
    <lineage>
        <taxon>Bacteria</taxon>
        <taxon>Pseudomonadati</taxon>
        <taxon>Bacteroidota</taxon>
        <taxon>Sphingobacteriia</taxon>
        <taxon>Sphingobacteriales</taxon>
        <taxon>Sphingobacteriaceae</taxon>
        <taxon>Mucilaginibacter</taxon>
    </lineage>
</organism>
<dbReference type="OrthoDB" id="795816at2"/>
<dbReference type="Proteomes" id="UP000317010">
    <property type="component" value="Unassembled WGS sequence"/>
</dbReference>
<keyword evidence="1" id="KW-1133">Transmembrane helix</keyword>
<dbReference type="EMBL" id="VLLI01000011">
    <property type="protein sequence ID" value="TWI97251.1"/>
    <property type="molecule type" value="Genomic_DNA"/>
</dbReference>
<comment type="caution">
    <text evidence="3">The sequence shown here is derived from an EMBL/GenBank/DDBJ whole genome shotgun (WGS) entry which is preliminary data.</text>
</comment>
<keyword evidence="1" id="KW-0472">Membrane</keyword>
<gene>
    <name evidence="3" type="ORF">JN11_03712</name>
</gene>
<feature type="transmembrane region" description="Helical" evidence="1">
    <location>
        <begin position="136"/>
        <end position="155"/>
    </location>
</feature>
<evidence type="ECO:0000313" key="4">
    <source>
        <dbReference type="Proteomes" id="UP000317010"/>
    </source>
</evidence>
<name>A0A562TUF2_9SPHI</name>
<keyword evidence="2" id="KW-0732">Signal</keyword>
<protein>
    <submittedName>
        <fullName evidence="3">Uncharacterized protein</fullName>
    </submittedName>
</protein>
<keyword evidence="1" id="KW-0812">Transmembrane</keyword>
<evidence type="ECO:0000256" key="2">
    <source>
        <dbReference type="SAM" id="SignalP"/>
    </source>
</evidence>